<keyword evidence="3" id="KW-0731">Sigma factor</keyword>
<dbReference type="GO" id="GO:0006352">
    <property type="term" value="P:DNA-templated transcription initiation"/>
    <property type="evidence" value="ECO:0007669"/>
    <property type="project" value="InterPro"/>
</dbReference>
<accession>A0A518BEY2</accession>
<dbReference type="Pfam" id="PF13620">
    <property type="entry name" value="CarboxypepD_reg"/>
    <property type="match status" value="1"/>
</dbReference>
<evidence type="ECO:0000256" key="2">
    <source>
        <dbReference type="ARBA" id="ARBA00023015"/>
    </source>
</evidence>
<dbReference type="CDD" id="cd06171">
    <property type="entry name" value="Sigma70_r4"/>
    <property type="match status" value="1"/>
</dbReference>
<dbReference type="Gene3D" id="1.10.10.10">
    <property type="entry name" value="Winged helix-like DNA-binding domain superfamily/Winged helix DNA-binding domain"/>
    <property type="match status" value="1"/>
</dbReference>
<feature type="region of interest" description="Disordered" evidence="5">
    <location>
        <begin position="70"/>
        <end position="92"/>
    </location>
</feature>
<evidence type="ECO:0000259" key="7">
    <source>
        <dbReference type="Pfam" id="PF08281"/>
    </source>
</evidence>
<dbReference type="InterPro" id="IPR036388">
    <property type="entry name" value="WH-like_DNA-bd_sf"/>
</dbReference>
<evidence type="ECO:0000256" key="5">
    <source>
        <dbReference type="SAM" id="MobiDB-lite"/>
    </source>
</evidence>
<reference evidence="8 9" key="1">
    <citation type="submission" date="2019-02" db="EMBL/GenBank/DDBJ databases">
        <title>Deep-cultivation of Planctomycetes and their phenomic and genomic characterization uncovers novel biology.</title>
        <authorList>
            <person name="Wiegand S."/>
            <person name="Jogler M."/>
            <person name="Boedeker C."/>
            <person name="Pinto D."/>
            <person name="Vollmers J."/>
            <person name="Rivas-Marin E."/>
            <person name="Kohn T."/>
            <person name="Peeters S.H."/>
            <person name="Heuer A."/>
            <person name="Rast P."/>
            <person name="Oberbeckmann S."/>
            <person name="Bunk B."/>
            <person name="Jeske O."/>
            <person name="Meyerdierks A."/>
            <person name="Storesund J.E."/>
            <person name="Kallscheuer N."/>
            <person name="Luecker S."/>
            <person name="Lage O.M."/>
            <person name="Pohl T."/>
            <person name="Merkel B.J."/>
            <person name="Hornburger P."/>
            <person name="Mueller R.-W."/>
            <person name="Bruemmer F."/>
            <person name="Labrenz M."/>
            <person name="Spormann A.M."/>
            <person name="Op den Camp H."/>
            <person name="Overmann J."/>
            <person name="Amann R."/>
            <person name="Jetten M.S.M."/>
            <person name="Mascher T."/>
            <person name="Medema M.H."/>
            <person name="Devos D.P."/>
            <person name="Kaster A.-K."/>
            <person name="Ovreas L."/>
            <person name="Rohde M."/>
            <person name="Galperin M.Y."/>
            <person name="Jogler C."/>
        </authorList>
    </citation>
    <scope>NUCLEOTIDE SEQUENCE [LARGE SCALE GENOMIC DNA]</scope>
    <source>
        <strain evidence="8 9">Pla133</strain>
    </source>
</reference>
<dbReference type="PANTHER" id="PTHR43133:SF25">
    <property type="entry name" value="RNA POLYMERASE SIGMA FACTOR RFAY-RELATED"/>
    <property type="match status" value="1"/>
</dbReference>
<dbReference type="GO" id="GO:0016987">
    <property type="term" value="F:sigma factor activity"/>
    <property type="evidence" value="ECO:0007669"/>
    <property type="project" value="UniProtKB-KW"/>
</dbReference>
<dbReference type="SUPFAM" id="SSF88659">
    <property type="entry name" value="Sigma3 and sigma4 domains of RNA polymerase sigma factors"/>
    <property type="match status" value="1"/>
</dbReference>
<evidence type="ECO:0000313" key="9">
    <source>
        <dbReference type="Proteomes" id="UP000316921"/>
    </source>
</evidence>
<sequence length="1026" mass="108218">MSDTHTIPIEALLEQGAWLRRAARDLVRDGGEAEDLVQETWLAALRRPPGADRPARPWLATVLRNAGRQRARRAGRLQARETAVAQRSGEATESTDDLAARAELCERIAALVRALPAPERDVVVLHYVEGHRLAEVARRLGLPPGTVRWRHGQALERLRGKLDADHHGDRGTWVRALAPLAAGPIRLATIAGLPLWLAAGLMALTVASTAAMLATGTVQGDDPELPMPSAHALVATDTASTSTALLAAGGGVAARRPIGDEVAAVSATTRPAIVAGGPSSSSLTVAHLRVVDQRDRPIAGATVEARATLLSIDPASLEPAARAEFERLNAGHRATTDAAGEATLTSTLIQRPTEVRIVARNGDAAFGSIEATLEPGVEVDLGSIVVEPGVPIRGSVVGLGEAGAAGVTVVLTAVTADGAEDRAVERRVELDRADQLSGAGAFELWAPPLALVQVWARRGTGTWGCSPTIGVGEVGLAIEQVVVALPEPGADLGWRFQVVDGAGEPIEAAEVRIEIDGVAWTTSVDTEGRVDFVQVPRERPATSVRVTEVRGEFASIEWTGLAASADLRRVVMEPLARQPLTIRLSDPEGAPVSGEVSVGLPGAIGLAGVSKVEGTQTIEIPGDDWGPMMLRIRAFGYATQNVGEVLASDIANPLEVVLEPLPIVRGRVLDQGEPVEGVRVDLRAATDPGWLTLDAGFPLLYPIESSAMTDEQGRFVLVPEAPGDFVVQAVPAGRPPVARRLDGLEERWKVEGLDLHLESGATLEGRVVDETGQALRGVVVGVARADFGGWTGRTDRDGRYRIEGLPAGAYAVVVLDREPGRSSSTWPTTTELATPELQLESGERRILDLRAPSRRQREVRGVVSVAGWPSSALSVSMAADREAYPYGDYWSNRAQVDVDGTFELVAPRAGVFKVTVSSADGALGLTRSLRIDTEPRGDLELFVEPVAARLDVVAAEDARGLRLFGDAGGGWSWRLSTTAQQIVASGGSLSFAALPGSALLESWVDGESTEREVAIAEDGSTVIVAN</sequence>
<feature type="domain" description="RNA polymerase sigma-70 region 2" evidence="6">
    <location>
        <begin position="17"/>
        <end position="76"/>
    </location>
</feature>
<name>A0A518BEY2_9BACT</name>
<dbReference type="Gene3D" id="2.60.40.1120">
    <property type="entry name" value="Carboxypeptidase-like, regulatory domain"/>
    <property type="match status" value="1"/>
</dbReference>
<dbReference type="InterPro" id="IPR013249">
    <property type="entry name" value="RNA_pol_sigma70_r4_t2"/>
</dbReference>
<dbReference type="PANTHER" id="PTHR43133">
    <property type="entry name" value="RNA POLYMERASE ECF-TYPE SIGMA FACTO"/>
    <property type="match status" value="1"/>
</dbReference>
<dbReference type="InterPro" id="IPR013325">
    <property type="entry name" value="RNA_pol_sigma_r2"/>
</dbReference>
<evidence type="ECO:0000259" key="6">
    <source>
        <dbReference type="Pfam" id="PF04542"/>
    </source>
</evidence>
<dbReference type="Pfam" id="PF04542">
    <property type="entry name" value="Sigma70_r2"/>
    <property type="match status" value="1"/>
</dbReference>
<dbReference type="GO" id="GO:0003677">
    <property type="term" value="F:DNA binding"/>
    <property type="evidence" value="ECO:0007669"/>
    <property type="project" value="InterPro"/>
</dbReference>
<dbReference type="Gene3D" id="2.60.40.10">
    <property type="entry name" value="Immunoglobulins"/>
    <property type="match status" value="1"/>
</dbReference>
<dbReference type="AlphaFoldDB" id="A0A518BEY2"/>
<dbReference type="NCBIfam" id="TIGR02937">
    <property type="entry name" value="sigma70-ECF"/>
    <property type="match status" value="1"/>
</dbReference>
<proteinExistence type="inferred from homology"/>
<evidence type="ECO:0000256" key="4">
    <source>
        <dbReference type="ARBA" id="ARBA00023163"/>
    </source>
</evidence>
<feature type="domain" description="RNA polymerase sigma factor 70 region 4 type 2" evidence="7">
    <location>
        <begin position="106"/>
        <end position="158"/>
    </location>
</feature>
<dbReference type="GO" id="GO:0030246">
    <property type="term" value="F:carbohydrate binding"/>
    <property type="evidence" value="ECO:0007669"/>
    <property type="project" value="InterPro"/>
</dbReference>
<protein>
    <submittedName>
        <fullName evidence="8">ECF RNA polymerase sigma factor SigL</fullName>
    </submittedName>
</protein>
<keyword evidence="2" id="KW-0805">Transcription regulation</keyword>
<dbReference type="InterPro" id="IPR013783">
    <property type="entry name" value="Ig-like_fold"/>
</dbReference>
<gene>
    <name evidence="8" type="primary">sigL_3</name>
    <name evidence="8" type="ORF">Pla133_06120</name>
</gene>
<keyword evidence="9" id="KW-1185">Reference proteome</keyword>
<organism evidence="8 9">
    <name type="scientific">Engelhardtia mirabilis</name>
    <dbReference type="NCBI Taxonomy" id="2528011"/>
    <lineage>
        <taxon>Bacteria</taxon>
        <taxon>Pseudomonadati</taxon>
        <taxon>Planctomycetota</taxon>
        <taxon>Planctomycetia</taxon>
        <taxon>Planctomycetia incertae sedis</taxon>
        <taxon>Engelhardtia</taxon>
    </lineage>
</organism>
<comment type="similarity">
    <text evidence="1">Belongs to the sigma-70 factor family. ECF subfamily.</text>
</comment>
<dbReference type="InterPro" id="IPR014284">
    <property type="entry name" value="RNA_pol_sigma-70_dom"/>
</dbReference>
<evidence type="ECO:0000313" key="8">
    <source>
        <dbReference type="EMBL" id="QDU65547.1"/>
    </source>
</evidence>
<dbReference type="InterPro" id="IPR039425">
    <property type="entry name" value="RNA_pol_sigma-70-like"/>
</dbReference>
<dbReference type="Pfam" id="PF08281">
    <property type="entry name" value="Sigma70_r4_2"/>
    <property type="match status" value="1"/>
</dbReference>
<keyword evidence="4" id="KW-0804">Transcription</keyword>
<dbReference type="SUPFAM" id="SSF49452">
    <property type="entry name" value="Starch-binding domain-like"/>
    <property type="match status" value="1"/>
</dbReference>
<evidence type="ECO:0000256" key="1">
    <source>
        <dbReference type="ARBA" id="ARBA00010641"/>
    </source>
</evidence>
<dbReference type="Proteomes" id="UP000316921">
    <property type="component" value="Chromosome"/>
</dbReference>
<dbReference type="SUPFAM" id="SSF88946">
    <property type="entry name" value="Sigma2 domain of RNA polymerase sigma factors"/>
    <property type="match status" value="1"/>
</dbReference>
<dbReference type="EMBL" id="CP036287">
    <property type="protein sequence ID" value="QDU65547.1"/>
    <property type="molecule type" value="Genomic_DNA"/>
</dbReference>
<dbReference type="Gene3D" id="1.10.1740.10">
    <property type="match status" value="1"/>
</dbReference>
<evidence type="ECO:0000256" key="3">
    <source>
        <dbReference type="ARBA" id="ARBA00023082"/>
    </source>
</evidence>
<dbReference type="InterPro" id="IPR013784">
    <property type="entry name" value="Carb-bd-like_fold"/>
</dbReference>
<dbReference type="RefSeq" id="WP_145062279.1">
    <property type="nucleotide sequence ID" value="NZ_CP036287.1"/>
</dbReference>
<dbReference type="InterPro" id="IPR007627">
    <property type="entry name" value="RNA_pol_sigma70_r2"/>
</dbReference>
<dbReference type="InterPro" id="IPR013324">
    <property type="entry name" value="RNA_pol_sigma_r3/r4-like"/>
</dbReference>
<dbReference type="KEGG" id="pbap:Pla133_06120"/>